<feature type="signal peptide" evidence="1">
    <location>
        <begin position="1"/>
        <end position="21"/>
    </location>
</feature>
<dbReference type="Pfam" id="PF04970">
    <property type="entry name" value="LRAT"/>
    <property type="match status" value="1"/>
</dbReference>
<feature type="domain" description="LRAT" evidence="2">
    <location>
        <begin position="36"/>
        <end position="194"/>
    </location>
</feature>
<protein>
    <submittedName>
        <fullName evidence="3">Putative endopeptidase, NLPC/P60 domain, LRAT-like domain-containing protein</fullName>
    </submittedName>
</protein>
<sequence>MFIFFHFFFYFILQLKMEVLSNKIDRKQLKTGDHIYSWRQAYVYAHHGIYIGDEMVIHFTIGSGQQATGIPAILDRFFTSSAPSFDTKLPCQRCREAAETRNHGVFSSCLDCFLSGGQLYLFQYGVSKLQFLAQARGGTCTLASSDPTEEVLPRALYLLEKGFGCYHISKNNCEDFAVYCKTGLFATTKGCSGQAASYLAATSTVASSSFRFVNSSLFGKALVGCGTYCIKRLVSDIGFRYEVIKDVTKVPVERIPELTMEASRLEF</sequence>
<reference evidence="4" key="1">
    <citation type="journal article" date="2018" name="Nat. Plants">
        <title>Whole-genome landscape of Medicago truncatula symbiotic genes.</title>
        <authorList>
            <person name="Pecrix Y."/>
            <person name="Staton S.E."/>
            <person name="Sallet E."/>
            <person name="Lelandais-Briere C."/>
            <person name="Moreau S."/>
            <person name="Carrere S."/>
            <person name="Blein T."/>
            <person name="Jardinaud M.F."/>
            <person name="Latrasse D."/>
            <person name="Zouine M."/>
            <person name="Zahm M."/>
            <person name="Kreplak J."/>
            <person name="Mayjonade B."/>
            <person name="Satge C."/>
            <person name="Perez M."/>
            <person name="Cauet S."/>
            <person name="Marande W."/>
            <person name="Chantry-Darmon C."/>
            <person name="Lopez-Roques C."/>
            <person name="Bouchez O."/>
            <person name="Berard A."/>
            <person name="Debelle F."/>
            <person name="Munos S."/>
            <person name="Bendahmane A."/>
            <person name="Berges H."/>
            <person name="Niebel A."/>
            <person name="Buitink J."/>
            <person name="Frugier F."/>
            <person name="Benhamed M."/>
            <person name="Crespi M."/>
            <person name="Gouzy J."/>
            <person name="Gamas P."/>
        </authorList>
    </citation>
    <scope>NUCLEOTIDE SEQUENCE [LARGE SCALE GENOMIC DNA]</scope>
    <source>
        <strain evidence="4">cv. Jemalong A17</strain>
    </source>
</reference>
<accession>A0A396IQM2</accession>
<dbReference type="PANTHER" id="PTHR46137:SF3">
    <property type="entry name" value="OS05G0310600 PROTEIN"/>
    <property type="match status" value="1"/>
</dbReference>
<dbReference type="PROSITE" id="PS51934">
    <property type="entry name" value="LRAT"/>
    <property type="match status" value="1"/>
</dbReference>
<dbReference type="Proteomes" id="UP000265566">
    <property type="component" value="Chromosome 3"/>
</dbReference>
<dbReference type="EMBL" id="PSQE01000003">
    <property type="protein sequence ID" value="RHN68036.1"/>
    <property type="molecule type" value="Genomic_DNA"/>
</dbReference>
<comment type="caution">
    <text evidence="3">The sequence shown here is derived from an EMBL/GenBank/DDBJ whole genome shotgun (WGS) entry which is preliminary data.</text>
</comment>
<evidence type="ECO:0000313" key="3">
    <source>
        <dbReference type="EMBL" id="RHN68036.1"/>
    </source>
</evidence>
<feature type="chain" id="PRO_5017193883" evidence="1">
    <location>
        <begin position="22"/>
        <end position="267"/>
    </location>
</feature>
<proteinExistence type="predicted"/>
<keyword evidence="1" id="KW-0732">Signal</keyword>
<evidence type="ECO:0000256" key="1">
    <source>
        <dbReference type="SAM" id="SignalP"/>
    </source>
</evidence>
<dbReference type="AlphaFoldDB" id="A0A396IQM2"/>
<dbReference type="PANTHER" id="PTHR46137">
    <property type="entry name" value="OS05G0310600 PROTEIN"/>
    <property type="match status" value="1"/>
</dbReference>
<gene>
    <name evidence="3" type="ORF">MtrunA17_Chr3g0109371</name>
</gene>
<name>A0A396IQM2_MEDTR</name>
<dbReference type="Gene3D" id="3.90.1720.10">
    <property type="entry name" value="endopeptidase domain like (from Nostoc punctiforme)"/>
    <property type="match status" value="1"/>
</dbReference>
<evidence type="ECO:0000313" key="4">
    <source>
        <dbReference type="Proteomes" id="UP000265566"/>
    </source>
</evidence>
<organism evidence="3 4">
    <name type="scientific">Medicago truncatula</name>
    <name type="common">Barrel medic</name>
    <name type="synonym">Medicago tribuloides</name>
    <dbReference type="NCBI Taxonomy" id="3880"/>
    <lineage>
        <taxon>Eukaryota</taxon>
        <taxon>Viridiplantae</taxon>
        <taxon>Streptophyta</taxon>
        <taxon>Embryophyta</taxon>
        <taxon>Tracheophyta</taxon>
        <taxon>Spermatophyta</taxon>
        <taxon>Magnoliopsida</taxon>
        <taxon>eudicotyledons</taxon>
        <taxon>Gunneridae</taxon>
        <taxon>Pentapetalae</taxon>
        <taxon>rosids</taxon>
        <taxon>fabids</taxon>
        <taxon>Fabales</taxon>
        <taxon>Fabaceae</taxon>
        <taxon>Papilionoideae</taxon>
        <taxon>50 kb inversion clade</taxon>
        <taxon>NPAAA clade</taxon>
        <taxon>Hologalegina</taxon>
        <taxon>IRL clade</taxon>
        <taxon>Trifolieae</taxon>
        <taxon>Medicago</taxon>
    </lineage>
</organism>
<dbReference type="InterPro" id="IPR007053">
    <property type="entry name" value="LRAT_dom"/>
</dbReference>
<dbReference type="Gramene" id="rna16322">
    <property type="protein sequence ID" value="RHN68036.1"/>
    <property type="gene ID" value="gene16322"/>
</dbReference>
<evidence type="ECO:0000259" key="2">
    <source>
        <dbReference type="PROSITE" id="PS51934"/>
    </source>
</evidence>